<dbReference type="PANTHER" id="PTHR23150:SF35">
    <property type="entry name" value="BLL6746 PROTEIN"/>
    <property type="match status" value="1"/>
</dbReference>
<keyword evidence="2" id="KW-0472">Membrane</keyword>
<dbReference type="PANTHER" id="PTHR23150">
    <property type="entry name" value="SULFATASE MODIFYING FACTOR 1, 2"/>
    <property type="match status" value="1"/>
</dbReference>
<keyword evidence="2" id="KW-1133">Transmembrane helix</keyword>
<protein>
    <submittedName>
        <fullName evidence="4">Formylglycine-generating enzyme family protein</fullName>
    </submittedName>
</protein>
<evidence type="ECO:0000313" key="4">
    <source>
        <dbReference type="EMBL" id="WGZ90881.1"/>
    </source>
</evidence>
<dbReference type="InterPro" id="IPR005532">
    <property type="entry name" value="SUMF_dom"/>
</dbReference>
<evidence type="ECO:0000259" key="3">
    <source>
        <dbReference type="Pfam" id="PF03781"/>
    </source>
</evidence>
<dbReference type="SUPFAM" id="SSF56436">
    <property type="entry name" value="C-type lectin-like"/>
    <property type="match status" value="1"/>
</dbReference>
<reference evidence="4" key="2">
    <citation type="submission" date="2023-04" db="EMBL/GenBank/DDBJ databases">
        <authorList>
            <person name="Beletskiy A.V."/>
            <person name="Mardanov A.V."/>
            <person name="Ravin N.V."/>
        </authorList>
    </citation>
    <scope>NUCLEOTIDE SEQUENCE</scope>
    <source>
        <strain evidence="4">GKL-01</strain>
    </source>
</reference>
<evidence type="ECO:0000256" key="1">
    <source>
        <dbReference type="SAM" id="MobiDB-lite"/>
    </source>
</evidence>
<dbReference type="GO" id="GO:0120147">
    <property type="term" value="F:formylglycine-generating oxidase activity"/>
    <property type="evidence" value="ECO:0007669"/>
    <property type="project" value="TreeGrafter"/>
</dbReference>
<feature type="domain" description="Sulfatase-modifying factor enzyme-like" evidence="3">
    <location>
        <begin position="147"/>
        <end position="399"/>
    </location>
</feature>
<feature type="transmembrane region" description="Helical" evidence="2">
    <location>
        <begin position="77"/>
        <end position="96"/>
    </location>
</feature>
<organism evidence="4">
    <name type="scientific">Candidatus Thiocaldithrix dubininis</name>
    <dbReference type="NCBI Taxonomy" id="3080823"/>
    <lineage>
        <taxon>Bacteria</taxon>
        <taxon>Pseudomonadati</taxon>
        <taxon>Pseudomonadota</taxon>
        <taxon>Gammaproteobacteria</taxon>
        <taxon>Thiotrichales</taxon>
        <taxon>Thiotrichaceae</taxon>
        <taxon>Candidatus Thiocaldithrix</taxon>
    </lineage>
</organism>
<dbReference type="InterPro" id="IPR042095">
    <property type="entry name" value="SUMF_sf"/>
</dbReference>
<name>A0AA95HA08_9GAMM</name>
<dbReference type="EMBL" id="CP124755">
    <property type="protein sequence ID" value="WGZ90881.1"/>
    <property type="molecule type" value="Genomic_DNA"/>
</dbReference>
<dbReference type="InterPro" id="IPR016187">
    <property type="entry name" value="CTDL_fold"/>
</dbReference>
<proteinExistence type="predicted"/>
<sequence length="399" mass="44544">MTQADQHDEQQWDEVFSGKRLPNPANANEQAADELRQALLWRYAKQGQTSLTPEQAEAFYWYVNNVKQQRQRHVFKIGLLGLAMLGIFSASLWLTYQHAQSTSNAVPIQAQPSIPTHNLAATGSLSSHANIAPAPQTSINVKPIAALPTMLSIPAGQFVMGCSAGWDDVVGGCRDNEFPAHEVTVAAFELGKYEVTVGQFKHFVEASHYLTTAEQNQQGCTVQDPQRKGNWLIDKTRNWRNPGFAQTDNHPVVCISWLDTQAYIQWLNQETQSHYRLPTEAEWEYAARAGKATAFFWGSQPSHAFANSQGVEGADKWEYTAPAGQFAGNSFGLHDMAGNVWEWVDTCWSNSYQADCPEQNVKVRRGGGWDNHPPSIRSAYRSSGSTLERSYLYGFRVAR</sequence>
<dbReference type="Proteomes" id="UP001300672">
    <property type="component" value="Chromosome"/>
</dbReference>
<dbReference type="Gene3D" id="3.90.1580.10">
    <property type="entry name" value="paralog of FGE (formylglycine-generating enzyme)"/>
    <property type="match status" value="1"/>
</dbReference>
<accession>A0AA95HA08</accession>
<feature type="compositionally biased region" description="Basic and acidic residues" evidence="1">
    <location>
        <begin position="1"/>
        <end position="10"/>
    </location>
</feature>
<keyword evidence="2" id="KW-0812">Transmembrane</keyword>
<dbReference type="Pfam" id="PF03781">
    <property type="entry name" value="FGE-sulfatase"/>
    <property type="match status" value="1"/>
</dbReference>
<gene>
    <name evidence="4" type="ORF">QJT80_00080</name>
</gene>
<reference evidence="4" key="1">
    <citation type="journal article" date="2023" name="Int. J. Mol. Sci.">
        <title>Metagenomics Revealed a New Genus 'Candidatus Thiocaldithrix dubininis' gen. nov., sp. nov. and a New Species 'Candidatus Thiothrix putei' sp. nov. in the Family Thiotrichaceae, Some Members of Which Have Traits of Both Na+- and H+-Motive Energetics.</title>
        <authorList>
            <person name="Ravin N.V."/>
            <person name="Muntyan M.S."/>
            <person name="Smolyakov D.D."/>
            <person name="Rudenko T.S."/>
            <person name="Beletsky A.V."/>
            <person name="Mardanov A.V."/>
            <person name="Grabovich M.Y."/>
        </authorList>
    </citation>
    <scope>NUCLEOTIDE SEQUENCE</scope>
    <source>
        <strain evidence="4">GKL-01</strain>
    </source>
</reference>
<evidence type="ECO:0000256" key="2">
    <source>
        <dbReference type="SAM" id="Phobius"/>
    </source>
</evidence>
<dbReference type="AlphaFoldDB" id="A0AA95HA08"/>
<dbReference type="KEGG" id="tdu:QJT80_00080"/>
<dbReference type="InterPro" id="IPR051043">
    <property type="entry name" value="Sulfatase_Mod_Factor_Kinase"/>
</dbReference>
<feature type="region of interest" description="Disordered" evidence="1">
    <location>
        <begin position="1"/>
        <end position="29"/>
    </location>
</feature>